<evidence type="ECO:0000256" key="9">
    <source>
        <dbReference type="ARBA" id="ARBA00012523"/>
    </source>
</evidence>
<dbReference type="EC" id="2.7.1.156" evidence="8"/>
<dbReference type="GO" id="GO:0009236">
    <property type="term" value="P:cobalamin biosynthetic process"/>
    <property type="evidence" value="ECO:0007669"/>
    <property type="project" value="UniProtKB-UniPathway"/>
</dbReference>
<comment type="pathway">
    <text evidence="5">Cofactor biosynthesis; adenosylcobalamin biosynthesis; adenosylcobalamin from cob(II)yrinate a,c-diamide: step 6/7.</text>
</comment>
<evidence type="ECO:0000256" key="1">
    <source>
        <dbReference type="ARBA" id="ARBA00000312"/>
    </source>
</evidence>
<evidence type="ECO:0000256" key="12">
    <source>
        <dbReference type="ARBA" id="ARBA00022741"/>
    </source>
</evidence>
<proteinExistence type="inferred from homology"/>
<dbReference type="AlphaFoldDB" id="A0A4R1KAV2"/>
<protein>
    <recommendedName>
        <fullName evidence="16">Adenosylcobinamide kinase</fullName>
        <ecNumber evidence="8">2.7.1.156</ecNumber>
        <ecNumber evidence="9">2.7.7.62</ecNumber>
    </recommendedName>
    <alternativeName>
        <fullName evidence="17">Adenosylcobinamide-phosphate guanylyltransferase</fullName>
    </alternativeName>
</protein>
<keyword evidence="10" id="KW-0169">Cobalamin biosynthesis</keyword>
<feature type="binding site" evidence="19">
    <location>
        <begin position="48"/>
        <end position="51"/>
    </location>
    <ligand>
        <name>GTP</name>
        <dbReference type="ChEBI" id="CHEBI:37565"/>
    </ligand>
</feature>
<dbReference type="SUPFAM" id="SSF52540">
    <property type="entry name" value="P-loop containing nucleoside triphosphate hydrolases"/>
    <property type="match status" value="1"/>
</dbReference>
<evidence type="ECO:0000256" key="4">
    <source>
        <dbReference type="ARBA" id="ARBA00003889"/>
    </source>
</evidence>
<dbReference type="RefSeq" id="WP_132873895.1">
    <property type="nucleotide sequence ID" value="NZ_JBLJBI010000142.1"/>
</dbReference>
<comment type="function">
    <text evidence="4">Catalyzes ATP-dependent phosphorylation of adenosylcobinamide and addition of GMP to adenosylcobinamide phosphate.</text>
</comment>
<evidence type="ECO:0000256" key="19">
    <source>
        <dbReference type="PIRSR" id="PIRSR006135-2"/>
    </source>
</evidence>
<feature type="binding site" evidence="19">
    <location>
        <position position="59"/>
    </location>
    <ligand>
        <name>GTP</name>
        <dbReference type="ChEBI" id="CHEBI:37565"/>
    </ligand>
</feature>
<dbReference type="EC" id="2.7.7.62" evidence="9"/>
<gene>
    <name evidence="20" type="ORF">C8D98_1925</name>
</gene>
<dbReference type="GO" id="GO:0005525">
    <property type="term" value="F:GTP binding"/>
    <property type="evidence" value="ECO:0007669"/>
    <property type="project" value="UniProtKB-KW"/>
</dbReference>
<keyword evidence="14" id="KW-0067">ATP-binding</keyword>
<dbReference type="PANTHER" id="PTHR34848:SF1">
    <property type="entry name" value="BIFUNCTIONAL ADENOSYLCOBALAMIN BIOSYNTHESIS PROTEIN COBU"/>
    <property type="match status" value="1"/>
</dbReference>
<evidence type="ECO:0000256" key="13">
    <source>
        <dbReference type="ARBA" id="ARBA00022777"/>
    </source>
</evidence>
<dbReference type="Gene3D" id="3.40.50.300">
    <property type="entry name" value="P-loop containing nucleotide triphosphate hydrolases"/>
    <property type="match status" value="1"/>
</dbReference>
<keyword evidence="21" id="KW-1185">Reference proteome</keyword>
<evidence type="ECO:0000313" key="21">
    <source>
        <dbReference type="Proteomes" id="UP000294614"/>
    </source>
</evidence>
<dbReference type="Proteomes" id="UP000294614">
    <property type="component" value="Unassembled WGS sequence"/>
</dbReference>
<evidence type="ECO:0000256" key="5">
    <source>
        <dbReference type="ARBA" id="ARBA00004692"/>
    </source>
</evidence>
<evidence type="ECO:0000256" key="3">
    <source>
        <dbReference type="ARBA" id="ARBA00001522"/>
    </source>
</evidence>
<evidence type="ECO:0000256" key="6">
    <source>
        <dbReference type="ARBA" id="ARBA00005159"/>
    </source>
</evidence>
<keyword evidence="20" id="KW-0548">Nucleotidyltransferase</keyword>
<reference evidence="20 21" key="1">
    <citation type="submission" date="2019-03" db="EMBL/GenBank/DDBJ databases">
        <title>Genomic Encyclopedia of Type Strains, Phase IV (KMG-IV): sequencing the most valuable type-strain genomes for metagenomic binning, comparative biology and taxonomic classification.</title>
        <authorList>
            <person name="Goeker M."/>
        </authorList>
    </citation>
    <scope>NUCLEOTIDE SEQUENCE [LARGE SCALE GENOMIC DNA]</scope>
    <source>
        <strain evidence="20 21">DSM 24984</strain>
    </source>
</reference>
<feature type="active site" description="GMP-histidine intermediate" evidence="18">
    <location>
        <position position="47"/>
    </location>
</feature>
<evidence type="ECO:0000256" key="8">
    <source>
        <dbReference type="ARBA" id="ARBA00012016"/>
    </source>
</evidence>
<comment type="similarity">
    <text evidence="7">Belongs to the CobU/CobP family.</text>
</comment>
<evidence type="ECO:0000256" key="2">
    <source>
        <dbReference type="ARBA" id="ARBA00000711"/>
    </source>
</evidence>
<evidence type="ECO:0000256" key="14">
    <source>
        <dbReference type="ARBA" id="ARBA00022840"/>
    </source>
</evidence>
<dbReference type="NCBIfam" id="NF004469">
    <property type="entry name" value="PRK05800.1"/>
    <property type="match status" value="1"/>
</dbReference>
<comment type="pathway">
    <text evidence="6">Cofactor biosynthesis; adenosylcobalamin biosynthesis; adenosylcobalamin from cob(II)yrinate a,c-diamide: step 5/7.</text>
</comment>
<accession>A0A4R1KAV2</accession>
<dbReference type="UniPathway" id="UPA00148">
    <property type="reaction ID" value="UER00236"/>
</dbReference>
<evidence type="ECO:0000256" key="17">
    <source>
        <dbReference type="ARBA" id="ARBA00030571"/>
    </source>
</evidence>
<feature type="binding site" evidence="19">
    <location>
        <position position="80"/>
    </location>
    <ligand>
        <name>GTP</name>
        <dbReference type="ChEBI" id="CHEBI:37565"/>
    </ligand>
</feature>
<keyword evidence="13 20" id="KW-0418">Kinase</keyword>
<comment type="catalytic activity">
    <reaction evidence="2">
        <text>adenosylcob(III)inamide phosphate + GTP + H(+) = adenosylcob(III)inamide-GDP + diphosphate</text>
        <dbReference type="Rhea" id="RHEA:22712"/>
        <dbReference type="ChEBI" id="CHEBI:15378"/>
        <dbReference type="ChEBI" id="CHEBI:33019"/>
        <dbReference type="ChEBI" id="CHEBI:37565"/>
        <dbReference type="ChEBI" id="CHEBI:58502"/>
        <dbReference type="ChEBI" id="CHEBI:60487"/>
        <dbReference type="EC" id="2.7.7.62"/>
    </reaction>
</comment>
<dbReference type="EMBL" id="SMGG01000004">
    <property type="protein sequence ID" value="TCK61043.1"/>
    <property type="molecule type" value="Genomic_DNA"/>
</dbReference>
<sequence>MITLITGGVKSGKTAHALKLCDAYTGKTYVATAEAFDEAMQTKIDLHKAERDASWVTIEEPVSLHSVFDNAQEQDVILIDCITMWLNNLIYKQLNTEKHIEHFLVRLAECGKPVVLVTNETGLGVMPANPDACRFADELGKLNTKLAAMSDEVIFMISSIPLTIKGAKK</sequence>
<comment type="catalytic activity">
    <reaction evidence="3">
        <text>adenosylcob(III)inamide + GTP = adenosylcob(III)inamide phosphate + GDP + H(+)</text>
        <dbReference type="Rhea" id="RHEA:15765"/>
        <dbReference type="ChEBI" id="CHEBI:2480"/>
        <dbReference type="ChEBI" id="CHEBI:15378"/>
        <dbReference type="ChEBI" id="CHEBI:37565"/>
        <dbReference type="ChEBI" id="CHEBI:58189"/>
        <dbReference type="ChEBI" id="CHEBI:58502"/>
        <dbReference type="EC" id="2.7.1.156"/>
    </reaction>
</comment>
<evidence type="ECO:0000313" key="20">
    <source>
        <dbReference type="EMBL" id="TCK61043.1"/>
    </source>
</evidence>
<comment type="caution">
    <text evidence="20">The sequence shown here is derived from an EMBL/GenBank/DDBJ whole genome shotgun (WGS) entry which is preliminary data.</text>
</comment>
<name>A0A4R1KAV2_9BACT</name>
<dbReference type="GO" id="GO:0043752">
    <property type="term" value="F:adenosylcobinamide kinase activity"/>
    <property type="evidence" value="ECO:0007669"/>
    <property type="project" value="UniProtKB-EC"/>
</dbReference>
<evidence type="ECO:0000256" key="10">
    <source>
        <dbReference type="ARBA" id="ARBA00022573"/>
    </source>
</evidence>
<feature type="binding site" evidence="19">
    <location>
        <begin position="31"/>
        <end position="33"/>
    </location>
    <ligand>
        <name>GTP</name>
        <dbReference type="ChEBI" id="CHEBI:37565"/>
    </ligand>
</feature>
<dbReference type="GO" id="GO:0005524">
    <property type="term" value="F:ATP binding"/>
    <property type="evidence" value="ECO:0007669"/>
    <property type="project" value="UniProtKB-KW"/>
</dbReference>
<dbReference type="GO" id="GO:0008820">
    <property type="term" value="F:cobinamide phosphate guanylyltransferase activity"/>
    <property type="evidence" value="ECO:0007669"/>
    <property type="project" value="UniProtKB-EC"/>
</dbReference>
<dbReference type="InterPro" id="IPR027417">
    <property type="entry name" value="P-loop_NTPase"/>
</dbReference>
<evidence type="ECO:0000256" key="18">
    <source>
        <dbReference type="PIRSR" id="PIRSR006135-1"/>
    </source>
</evidence>
<keyword evidence="12 19" id="KW-0547">Nucleotide-binding</keyword>
<dbReference type="Pfam" id="PF02283">
    <property type="entry name" value="CobU"/>
    <property type="match status" value="1"/>
</dbReference>
<dbReference type="InterPro" id="IPR003203">
    <property type="entry name" value="CobU/CobP"/>
</dbReference>
<evidence type="ECO:0000256" key="7">
    <source>
        <dbReference type="ARBA" id="ARBA00007490"/>
    </source>
</evidence>
<dbReference type="PANTHER" id="PTHR34848">
    <property type="match status" value="1"/>
</dbReference>
<dbReference type="OrthoDB" id="9788370at2"/>
<comment type="catalytic activity">
    <reaction evidence="1">
        <text>adenosylcob(III)inamide + ATP = adenosylcob(III)inamide phosphate + ADP + H(+)</text>
        <dbReference type="Rhea" id="RHEA:15769"/>
        <dbReference type="ChEBI" id="CHEBI:2480"/>
        <dbReference type="ChEBI" id="CHEBI:15378"/>
        <dbReference type="ChEBI" id="CHEBI:30616"/>
        <dbReference type="ChEBI" id="CHEBI:58502"/>
        <dbReference type="ChEBI" id="CHEBI:456216"/>
        <dbReference type="EC" id="2.7.1.156"/>
    </reaction>
</comment>
<evidence type="ECO:0000256" key="15">
    <source>
        <dbReference type="ARBA" id="ARBA00023134"/>
    </source>
</evidence>
<evidence type="ECO:0000256" key="11">
    <source>
        <dbReference type="ARBA" id="ARBA00022679"/>
    </source>
</evidence>
<keyword evidence="15 19" id="KW-0342">GTP-binding</keyword>
<keyword evidence="11 20" id="KW-0808">Transferase</keyword>
<dbReference type="CDD" id="cd00544">
    <property type="entry name" value="CobU"/>
    <property type="match status" value="1"/>
</dbReference>
<dbReference type="PIRSF" id="PIRSF006135">
    <property type="entry name" value="CobU"/>
    <property type="match status" value="1"/>
</dbReference>
<evidence type="ECO:0000256" key="16">
    <source>
        <dbReference type="ARBA" id="ARBA00029570"/>
    </source>
</evidence>
<organism evidence="20 21">
    <name type="scientific">Seleniivibrio woodruffii</name>
    <dbReference type="NCBI Taxonomy" id="1078050"/>
    <lineage>
        <taxon>Bacteria</taxon>
        <taxon>Pseudomonadati</taxon>
        <taxon>Deferribacterota</taxon>
        <taxon>Deferribacteres</taxon>
        <taxon>Deferribacterales</taxon>
        <taxon>Geovibrionaceae</taxon>
        <taxon>Seleniivibrio</taxon>
    </lineage>
</organism>